<name>A0A397PBE4_9SPHN</name>
<dbReference type="Pfam" id="PF25176">
    <property type="entry name" value="DUF7831"/>
    <property type="match status" value="1"/>
</dbReference>
<feature type="domain" description="DUF7831" evidence="1">
    <location>
        <begin position="6"/>
        <end position="125"/>
    </location>
</feature>
<evidence type="ECO:0000313" key="3">
    <source>
        <dbReference type="Proteomes" id="UP000266568"/>
    </source>
</evidence>
<dbReference type="OrthoDB" id="7999122at2"/>
<sequence>MPIIVQTAWLTRHQLRSTPSTLFAWGDNLARMGGAQNPRSGQAFACRGEPNAIGIPTKQRPSMEDSAFFDDNDFDRVRPEIDVAFARLSEHIAAGGTVVWPADGIGTGRAELARRAPRIWIYLEQRRERLFALGEVILR</sequence>
<evidence type="ECO:0000259" key="1">
    <source>
        <dbReference type="Pfam" id="PF25176"/>
    </source>
</evidence>
<keyword evidence="3" id="KW-1185">Reference proteome</keyword>
<gene>
    <name evidence="2" type="ORF">DFR49_0953</name>
</gene>
<proteinExistence type="predicted"/>
<dbReference type="AlphaFoldDB" id="A0A397PBE4"/>
<dbReference type="Proteomes" id="UP000266568">
    <property type="component" value="Unassembled WGS sequence"/>
</dbReference>
<organism evidence="2 3">
    <name type="scientific">Hephaestia caeni</name>
    <dbReference type="NCBI Taxonomy" id="645617"/>
    <lineage>
        <taxon>Bacteria</taxon>
        <taxon>Pseudomonadati</taxon>
        <taxon>Pseudomonadota</taxon>
        <taxon>Alphaproteobacteria</taxon>
        <taxon>Sphingomonadales</taxon>
        <taxon>Sphingomonadaceae</taxon>
        <taxon>Hephaestia</taxon>
    </lineage>
</organism>
<dbReference type="InterPro" id="IPR057153">
    <property type="entry name" value="DUF7831"/>
</dbReference>
<dbReference type="EMBL" id="QXDC01000002">
    <property type="protein sequence ID" value="RIA46412.1"/>
    <property type="molecule type" value="Genomic_DNA"/>
</dbReference>
<comment type="caution">
    <text evidence="2">The sequence shown here is derived from an EMBL/GenBank/DDBJ whole genome shotgun (WGS) entry which is preliminary data.</text>
</comment>
<protein>
    <recommendedName>
        <fullName evidence="1">DUF7831 domain-containing protein</fullName>
    </recommendedName>
</protein>
<accession>A0A397PBE4</accession>
<reference evidence="2 3" key="1">
    <citation type="submission" date="2018-08" db="EMBL/GenBank/DDBJ databases">
        <title>Genomic Encyclopedia of Type Strains, Phase IV (KMG-IV): sequencing the most valuable type-strain genomes for metagenomic binning, comparative biology and taxonomic classification.</title>
        <authorList>
            <person name="Goeker M."/>
        </authorList>
    </citation>
    <scope>NUCLEOTIDE SEQUENCE [LARGE SCALE GENOMIC DNA]</scope>
    <source>
        <strain evidence="2 3">DSM 25527</strain>
    </source>
</reference>
<evidence type="ECO:0000313" key="2">
    <source>
        <dbReference type="EMBL" id="RIA46412.1"/>
    </source>
</evidence>
<dbReference type="RefSeq" id="WP_147373647.1">
    <property type="nucleotide sequence ID" value="NZ_QXDC01000002.1"/>
</dbReference>